<dbReference type="EMBL" id="BJJW01000001">
    <property type="protein sequence ID" value="GDZ82770.1"/>
    <property type="molecule type" value="Genomic_DNA"/>
</dbReference>
<dbReference type="AlphaFoldDB" id="A0A5A5TWG9"/>
<evidence type="ECO:0000313" key="3">
    <source>
        <dbReference type="EMBL" id="GDZ82770.1"/>
    </source>
</evidence>
<evidence type="ECO:0000313" key="4">
    <source>
        <dbReference type="Proteomes" id="UP000323274"/>
    </source>
</evidence>
<dbReference type="SMART" id="SM00530">
    <property type="entry name" value="HTH_XRE"/>
    <property type="match status" value="1"/>
</dbReference>
<evidence type="ECO:0000259" key="2">
    <source>
        <dbReference type="PROSITE" id="PS50943"/>
    </source>
</evidence>
<dbReference type="PROSITE" id="PS50943">
    <property type="entry name" value="HTH_CROC1"/>
    <property type="match status" value="1"/>
</dbReference>
<dbReference type="PANTHER" id="PTHR46558:SF11">
    <property type="entry name" value="HTH-TYPE TRANSCRIPTIONAL REGULATOR XRE"/>
    <property type="match status" value="1"/>
</dbReference>
<dbReference type="InterPro" id="IPR001387">
    <property type="entry name" value="Cro/C1-type_HTH"/>
</dbReference>
<dbReference type="InterPro" id="IPR010982">
    <property type="entry name" value="Lambda_DNA-bd_dom_sf"/>
</dbReference>
<proteinExistence type="predicted"/>
<dbReference type="Gene3D" id="1.10.260.40">
    <property type="entry name" value="lambda repressor-like DNA-binding domains"/>
    <property type="match status" value="1"/>
</dbReference>
<dbReference type="GO" id="GO:0003677">
    <property type="term" value="F:DNA binding"/>
    <property type="evidence" value="ECO:0007669"/>
    <property type="project" value="UniProtKB-KW"/>
</dbReference>
<feature type="domain" description="HTH cro/C1-type" evidence="2">
    <location>
        <begin position="8"/>
        <end position="62"/>
    </location>
</feature>
<dbReference type="RefSeq" id="WP_004900236.1">
    <property type="nucleotide sequence ID" value="NZ_BJJW01000001.1"/>
</dbReference>
<protein>
    <recommendedName>
        <fullName evidence="2">HTH cro/C1-type domain-containing protein</fullName>
    </recommendedName>
</protein>
<dbReference type="Pfam" id="PF01381">
    <property type="entry name" value="HTH_3"/>
    <property type="match status" value="1"/>
</dbReference>
<dbReference type="PANTHER" id="PTHR46558">
    <property type="entry name" value="TRACRIPTIONAL REGULATORY PROTEIN-RELATED-RELATED"/>
    <property type="match status" value="1"/>
</dbReference>
<name>A0A5A5TWG9_LEUCI</name>
<reference evidence="3 4" key="1">
    <citation type="submission" date="2019-04" db="EMBL/GenBank/DDBJ databases">
        <title>A pseudo-fructophilic Leuconostoc citreum strain F192-5 isolated from peel of satsuma mandarin: the first report for isolation and characterization of strain-dependent fructophilic-like characteristics.</title>
        <authorList>
            <person name="Maeno S."/>
            <person name="Tanizawa Y."/>
            <person name="Kajikawa A."/>
            <person name="Kanesaki Y."/>
            <person name="Kubota E."/>
            <person name="Arita M."/>
            <person name="Leon D."/>
            <person name="Endo A."/>
        </authorList>
    </citation>
    <scope>NUCLEOTIDE SEQUENCE [LARGE SCALE GENOMIC DNA]</scope>
    <source>
        <strain evidence="3 4">F192-5</strain>
    </source>
</reference>
<gene>
    <name evidence="3" type="ORF">LCIT_00120</name>
</gene>
<sequence length="123" mass="13713">MSLTSKRIKFLRQQNLLTQNQLAELINSSRGSIAKIETNVFTPSFAMLSLIAEALNTTTDYLQGKTDSPVRNLSQEALPTHPNATRVDLADKQLILSYEGQDLSDDYKQAIFAVLKTMHDGNK</sequence>
<dbReference type="SUPFAM" id="SSF47413">
    <property type="entry name" value="lambda repressor-like DNA-binding domains"/>
    <property type="match status" value="1"/>
</dbReference>
<dbReference type="CDD" id="cd00093">
    <property type="entry name" value="HTH_XRE"/>
    <property type="match status" value="1"/>
</dbReference>
<dbReference type="Proteomes" id="UP000323274">
    <property type="component" value="Unassembled WGS sequence"/>
</dbReference>
<accession>A0A5A5TWG9</accession>
<organism evidence="3 4">
    <name type="scientific">Leuconostoc citreum</name>
    <dbReference type="NCBI Taxonomy" id="33964"/>
    <lineage>
        <taxon>Bacteria</taxon>
        <taxon>Bacillati</taxon>
        <taxon>Bacillota</taxon>
        <taxon>Bacilli</taxon>
        <taxon>Lactobacillales</taxon>
        <taxon>Lactobacillaceae</taxon>
        <taxon>Leuconostoc</taxon>
    </lineage>
</organism>
<evidence type="ECO:0000256" key="1">
    <source>
        <dbReference type="ARBA" id="ARBA00023125"/>
    </source>
</evidence>
<comment type="caution">
    <text evidence="3">The sequence shown here is derived from an EMBL/GenBank/DDBJ whole genome shotgun (WGS) entry which is preliminary data.</text>
</comment>
<keyword evidence="1" id="KW-0238">DNA-binding</keyword>